<feature type="domain" description="G-protein coupled receptors family 1 profile" evidence="11">
    <location>
        <begin position="52"/>
        <end position="331"/>
    </location>
</feature>
<dbReference type="Gene3D" id="1.20.1070.10">
    <property type="entry name" value="Rhodopsin 7-helix transmembrane proteins"/>
    <property type="match status" value="1"/>
</dbReference>
<evidence type="ECO:0000256" key="7">
    <source>
        <dbReference type="ARBA" id="ARBA00023224"/>
    </source>
</evidence>
<dbReference type="AlphaFoldDB" id="A0A8B7ZPQ3"/>
<dbReference type="GO" id="GO:0004930">
    <property type="term" value="F:G protein-coupled receptor activity"/>
    <property type="evidence" value="ECO:0007669"/>
    <property type="project" value="UniProtKB-KW"/>
</dbReference>
<dbReference type="Proteomes" id="UP000694845">
    <property type="component" value="Unplaced"/>
</dbReference>
<dbReference type="GO" id="GO:0005886">
    <property type="term" value="C:plasma membrane"/>
    <property type="evidence" value="ECO:0007669"/>
    <property type="project" value="TreeGrafter"/>
</dbReference>
<evidence type="ECO:0000256" key="4">
    <source>
        <dbReference type="ARBA" id="ARBA00023040"/>
    </source>
</evidence>
<evidence type="ECO:0000256" key="6">
    <source>
        <dbReference type="ARBA" id="ARBA00023170"/>
    </source>
</evidence>
<comment type="similarity">
    <text evidence="8">Belongs to the G-protein coupled receptor 1 family.</text>
</comment>
<accession>A0A8B7ZPQ3</accession>
<comment type="subcellular location">
    <subcellularLocation>
        <location evidence="1">Membrane</location>
        <topology evidence="1">Multi-pass membrane protein</topology>
    </subcellularLocation>
</comment>
<keyword evidence="6 8" id="KW-0675">Receptor</keyword>
<evidence type="ECO:0000256" key="8">
    <source>
        <dbReference type="RuleBase" id="RU000688"/>
    </source>
</evidence>
<reference evidence="13" key="1">
    <citation type="submission" date="2025-08" db="UniProtKB">
        <authorList>
            <consortium name="RefSeq"/>
        </authorList>
    </citation>
    <scope>IDENTIFICATION</scope>
</reference>
<dbReference type="GeneID" id="110988321"/>
<keyword evidence="5 10" id="KW-0472">Membrane</keyword>
<evidence type="ECO:0000256" key="1">
    <source>
        <dbReference type="ARBA" id="ARBA00004141"/>
    </source>
</evidence>
<dbReference type="PANTHER" id="PTHR24243:SF208">
    <property type="entry name" value="PYROKININ-1 RECEPTOR"/>
    <property type="match status" value="1"/>
</dbReference>
<sequence length="412" mass="44970">MGANVQTISPCDAHVNLTDADEETLSQWMYSDTRIQISIASRSIILVVGVVGNGAFLIVIARVRSMHTLVNFYLVNLALADGLVLLQHAAVPIINYSLLGIPSDGNLLGSPGCMVTQFFNYLGYFTSIFLVCLMSTERYLAVCHPLRHLSINTKSRASKLVACAWALGILLSACAIPVNAVYTKYCIQWPEGGRYDSLPTSAGRCAPTVDWASYAFDTIHAVPFFSALVCNALFFIKIVRNLRRRQAIDRGRGSLQGRRMVHITHQVTKMLAANAVVFFICHAPFQFLSLCILVSTLASLPLFADPVVQGIVVTTSRILVYVNSAINPIIYNATNSRYRRAFIRVFACSSPARREAAHSTIMAPGDATIVATDRSVEDRLDDDKGGQTSNGSLLLNGTPSDGVSQRSHHTKL</sequence>
<evidence type="ECO:0000313" key="12">
    <source>
        <dbReference type="Proteomes" id="UP000694845"/>
    </source>
</evidence>
<keyword evidence="12" id="KW-1185">Reference proteome</keyword>
<gene>
    <name evidence="13" type="primary">LOC110988321</name>
</gene>
<dbReference type="KEGG" id="aplc:110988321"/>
<dbReference type="Pfam" id="PF00001">
    <property type="entry name" value="7tm_1"/>
    <property type="match status" value="1"/>
</dbReference>
<name>A0A8B7ZPQ3_ACAPL</name>
<dbReference type="InterPro" id="IPR000276">
    <property type="entry name" value="GPCR_Rhodpsn"/>
</dbReference>
<dbReference type="PANTHER" id="PTHR24243">
    <property type="entry name" value="G-PROTEIN COUPLED RECEPTOR"/>
    <property type="match status" value="1"/>
</dbReference>
<feature type="transmembrane region" description="Helical" evidence="10">
    <location>
        <begin position="218"/>
        <end position="236"/>
    </location>
</feature>
<feature type="transmembrane region" description="Helical" evidence="10">
    <location>
        <begin position="160"/>
        <end position="182"/>
    </location>
</feature>
<dbReference type="OMA" id="FICHAPF"/>
<dbReference type="SMART" id="SM01381">
    <property type="entry name" value="7TM_GPCR_Srsx"/>
    <property type="match status" value="1"/>
</dbReference>
<keyword evidence="3 10" id="KW-1133">Transmembrane helix</keyword>
<proteinExistence type="inferred from homology"/>
<feature type="region of interest" description="Disordered" evidence="9">
    <location>
        <begin position="378"/>
        <end position="412"/>
    </location>
</feature>
<evidence type="ECO:0000313" key="13">
    <source>
        <dbReference type="RefSeq" id="XP_022107389.1"/>
    </source>
</evidence>
<feature type="transmembrane region" description="Helical" evidence="10">
    <location>
        <begin position="318"/>
        <end position="334"/>
    </location>
</feature>
<evidence type="ECO:0000256" key="9">
    <source>
        <dbReference type="SAM" id="MobiDB-lite"/>
    </source>
</evidence>
<evidence type="ECO:0000256" key="5">
    <source>
        <dbReference type="ARBA" id="ARBA00023136"/>
    </source>
</evidence>
<dbReference type="SUPFAM" id="SSF81321">
    <property type="entry name" value="Family A G protein-coupled receptor-like"/>
    <property type="match status" value="1"/>
</dbReference>
<dbReference type="PROSITE" id="PS50262">
    <property type="entry name" value="G_PROTEIN_RECEP_F1_2"/>
    <property type="match status" value="1"/>
</dbReference>
<dbReference type="OrthoDB" id="5987936at2759"/>
<feature type="transmembrane region" description="Helical" evidence="10">
    <location>
        <begin position="39"/>
        <end position="61"/>
    </location>
</feature>
<keyword evidence="4 8" id="KW-0297">G-protein coupled receptor</keyword>
<feature type="transmembrane region" description="Helical" evidence="10">
    <location>
        <begin position="73"/>
        <end position="98"/>
    </location>
</feature>
<evidence type="ECO:0000256" key="10">
    <source>
        <dbReference type="SAM" id="Phobius"/>
    </source>
</evidence>
<dbReference type="RefSeq" id="XP_022107389.1">
    <property type="nucleotide sequence ID" value="XM_022251697.1"/>
</dbReference>
<organism evidence="12 13">
    <name type="scientific">Acanthaster planci</name>
    <name type="common">Crown-of-thorns starfish</name>
    <dbReference type="NCBI Taxonomy" id="133434"/>
    <lineage>
        <taxon>Eukaryota</taxon>
        <taxon>Metazoa</taxon>
        <taxon>Echinodermata</taxon>
        <taxon>Eleutherozoa</taxon>
        <taxon>Asterozoa</taxon>
        <taxon>Asteroidea</taxon>
        <taxon>Valvatacea</taxon>
        <taxon>Valvatida</taxon>
        <taxon>Acanthasteridae</taxon>
        <taxon>Acanthaster</taxon>
    </lineage>
</organism>
<dbReference type="PRINTS" id="PR00237">
    <property type="entry name" value="GPCRRHODOPSN"/>
</dbReference>
<evidence type="ECO:0000256" key="3">
    <source>
        <dbReference type="ARBA" id="ARBA00022989"/>
    </source>
</evidence>
<keyword evidence="7 8" id="KW-0807">Transducer</keyword>
<keyword evidence="2 8" id="KW-0812">Transmembrane</keyword>
<feature type="transmembrane region" description="Helical" evidence="10">
    <location>
        <begin position="118"/>
        <end position="140"/>
    </location>
</feature>
<evidence type="ECO:0000256" key="2">
    <source>
        <dbReference type="ARBA" id="ARBA00022692"/>
    </source>
</evidence>
<evidence type="ECO:0000259" key="11">
    <source>
        <dbReference type="PROSITE" id="PS50262"/>
    </source>
</evidence>
<protein>
    <submittedName>
        <fullName evidence="13">Nociceptin receptor-like</fullName>
    </submittedName>
</protein>
<feature type="compositionally biased region" description="Polar residues" evidence="9">
    <location>
        <begin position="386"/>
        <end position="405"/>
    </location>
</feature>
<feature type="transmembrane region" description="Helical" evidence="10">
    <location>
        <begin position="275"/>
        <end position="298"/>
    </location>
</feature>
<dbReference type="InterPro" id="IPR017452">
    <property type="entry name" value="GPCR_Rhodpsn_7TM"/>
</dbReference>
<dbReference type="PROSITE" id="PS00237">
    <property type="entry name" value="G_PROTEIN_RECEP_F1_1"/>
    <property type="match status" value="1"/>
</dbReference>